<evidence type="ECO:0000313" key="1">
    <source>
        <dbReference type="EMBL" id="KAI5064287.1"/>
    </source>
</evidence>
<dbReference type="OrthoDB" id="187139at2759"/>
<dbReference type="PANTHER" id="PTHR31339">
    <property type="entry name" value="PECTIN LYASE-RELATED"/>
    <property type="match status" value="1"/>
</dbReference>
<dbReference type="GO" id="GO:0004650">
    <property type="term" value="F:polygalacturonase activity"/>
    <property type="evidence" value="ECO:0007669"/>
    <property type="project" value="InterPro"/>
</dbReference>
<dbReference type="GO" id="GO:0005506">
    <property type="term" value="F:iron ion binding"/>
    <property type="evidence" value="ECO:0007669"/>
    <property type="project" value="InterPro"/>
</dbReference>
<organism evidence="1 2">
    <name type="scientific">Adiantum capillus-veneris</name>
    <name type="common">Maidenhair fern</name>
    <dbReference type="NCBI Taxonomy" id="13818"/>
    <lineage>
        <taxon>Eukaryota</taxon>
        <taxon>Viridiplantae</taxon>
        <taxon>Streptophyta</taxon>
        <taxon>Embryophyta</taxon>
        <taxon>Tracheophyta</taxon>
        <taxon>Polypodiopsida</taxon>
        <taxon>Polypodiidae</taxon>
        <taxon>Polypodiales</taxon>
        <taxon>Pteridineae</taxon>
        <taxon>Pteridaceae</taxon>
        <taxon>Vittarioideae</taxon>
        <taxon>Adiantum</taxon>
    </lineage>
</organism>
<evidence type="ECO:0000313" key="2">
    <source>
        <dbReference type="Proteomes" id="UP000886520"/>
    </source>
</evidence>
<evidence type="ECO:0008006" key="3">
    <source>
        <dbReference type="Google" id="ProtNLM"/>
    </source>
</evidence>
<dbReference type="GO" id="GO:0004497">
    <property type="term" value="F:monooxygenase activity"/>
    <property type="evidence" value="ECO:0007669"/>
    <property type="project" value="InterPro"/>
</dbReference>
<comment type="caution">
    <text evidence="1">The sequence shown here is derived from an EMBL/GenBank/DDBJ whole genome shotgun (WGS) entry which is preliminary data.</text>
</comment>
<dbReference type="GO" id="GO:0016705">
    <property type="term" value="F:oxidoreductase activity, acting on paired donors, with incorporation or reduction of molecular oxygen"/>
    <property type="evidence" value="ECO:0007669"/>
    <property type="project" value="InterPro"/>
</dbReference>
<dbReference type="InterPro" id="IPR051801">
    <property type="entry name" value="GH28_Enzymes"/>
</dbReference>
<dbReference type="PANTHER" id="PTHR31339:SF9">
    <property type="entry name" value="PLASMIN AND FIBRONECTIN-BINDING PROTEIN A"/>
    <property type="match status" value="1"/>
</dbReference>
<dbReference type="Gene3D" id="1.10.630.10">
    <property type="entry name" value="Cytochrome P450"/>
    <property type="match status" value="1"/>
</dbReference>
<name>A0A9D4UAY5_ADICA</name>
<dbReference type="EMBL" id="JABFUD020000020">
    <property type="protein sequence ID" value="KAI5064287.1"/>
    <property type="molecule type" value="Genomic_DNA"/>
</dbReference>
<dbReference type="InterPro" id="IPR036396">
    <property type="entry name" value="Cyt_P450_sf"/>
</dbReference>
<accession>A0A9D4UAY5</accession>
<dbReference type="InterPro" id="IPR012334">
    <property type="entry name" value="Pectin_lyas_fold"/>
</dbReference>
<dbReference type="AlphaFoldDB" id="A0A9D4UAY5"/>
<dbReference type="GO" id="GO:0020037">
    <property type="term" value="F:heme binding"/>
    <property type="evidence" value="ECO:0007669"/>
    <property type="project" value="InterPro"/>
</dbReference>
<dbReference type="Gene3D" id="2.160.20.10">
    <property type="entry name" value="Single-stranded right-handed beta-helix, Pectin lyase-like"/>
    <property type="match status" value="1"/>
</dbReference>
<dbReference type="InterPro" id="IPR002401">
    <property type="entry name" value="Cyt_P450_E_grp-I"/>
</dbReference>
<dbReference type="GO" id="GO:0005975">
    <property type="term" value="P:carbohydrate metabolic process"/>
    <property type="evidence" value="ECO:0007669"/>
    <property type="project" value="InterPro"/>
</dbReference>
<keyword evidence="2" id="KW-1185">Reference proteome</keyword>
<dbReference type="InterPro" id="IPR001128">
    <property type="entry name" value="Cyt_P450"/>
</dbReference>
<dbReference type="PRINTS" id="PR00463">
    <property type="entry name" value="EP450I"/>
</dbReference>
<gene>
    <name evidence="1" type="ORF">GOP47_0020957</name>
</gene>
<proteinExistence type="predicted"/>
<reference evidence="1" key="1">
    <citation type="submission" date="2021-01" db="EMBL/GenBank/DDBJ databases">
        <title>Adiantum capillus-veneris genome.</title>
        <authorList>
            <person name="Fang Y."/>
            <person name="Liao Q."/>
        </authorList>
    </citation>
    <scope>NUCLEOTIDE SEQUENCE</scope>
    <source>
        <strain evidence="1">H3</strain>
        <tissue evidence="1">Leaf</tissue>
    </source>
</reference>
<protein>
    <recommendedName>
        <fullName evidence="3">Polygalacturonase</fullName>
    </recommendedName>
</protein>
<dbReference type="Pfam" id="PF00067">
    <property type="entry name" value="p450"/>
    <property type="match status" value="1"/>
</dbReference>
<dbReference type="Proteomes" id="UP000886520">
    <property type="component" value="Chromosome 20"/>
</dbReference>
<dbReference type="SUPFAM" id="SSF51126">
    <property type="entry name" value="Pectin lyase-like"/>
    <property type="match status" value="1"/>
</dbReference>
<sequence length="420" mass="46463">MEPNLPLVDVTLRTLAELHYSQWLLLIAISATSLVLLGKSLSCRRVAPAEWPPGPPALPIIGHLHLLGPLPHQSLGKLAQTYGPLMGLRLGGVPVIVASSSQMAKEILQTHDAALAYRPRTAAAVHVCFDNTDVAYALLGPYWKFLGQVYATELFNPKKMESFRHVREGEARGLVRAILCCSRERSGRVEVQGSLVTASNNINCRMAMGKKLEDSWNVLIQYVTILAPIESSNTDGIDPDSSSHVCIEDCYIENGDDLVSIKSGWDEHGINYGRPSSKIIIQRLVGGRGGYVKDVYISNVVLRNVKTAIGFTGLYGEHPDDMYDPNAIPHVHNVYIENVVGDNITMAGNFQGLSAYPYKDIYLINITLNVTSTRNIWNCSFVEGYSDSVFPAPCGDLLQKESIKKAWYLYFLLWLMVLQK</sequence>
<dbReference type="InterPro" id="IPR011050">
    <property type="entry name" value="Pectin_lyase_fold/virulence"/>
</dbReference>
<dbReference type="SUPFAM" id="SSF48264">
    <property type="entry name" value="Cytochrome P450"/>
    <property type="match status" value="1"/>
</dbReference>